<dbReference type="PRINTS" id="PR00081">
    <property type="entry name" value="GDHRDH"/>
</dbReference>
<dbReference type="PANTHER" id="PTHR43391">
    <property type="entry name" value="RETINOL DEHYDROGENASE-RELATED"/>
    <property type="match status" value="1"/>
</dbReference>
<dbReference type="SUPFAM" id="SSF51735">
    <property type="entry name" value="NAD(P)-binding Rossmann-fold domains"/>
    <property type="match status" value="1"/>
</dbReference>
<proteinExistence type="inferred from homology"/>
<dbReference type="Proteomes" id="UP000564573">
    <property type="component" value="Unassembled WGS sequence"/>
</dbReference>
<accession>A0A839XT06</accession>
<protein>
    <submittedName>
        <fullName evidence="5">NAD(P)-dependent dehydrogenase (Short-subunit alcohol dehydrogenase family)</fullName>
    </submittedName>
</protein>
<name>A0A839XT06_9PSEU</name>
<dbReference type="InterPro" id="IPR036291">
    <property type="entry name" value="NAD(P)-bd_dom_sf"/>
</dbReference>
<feature type="domain" description="Ketoreductase" evidence="4">
    <location>
        <begin position="22"/>
        <end position="169"/>
    </location>
</feature>
<comment type="caution">
    <text evidence="5">The sequence shown here is derived from an EMBL/GenBank/DDBJ whole genome shotgun (WGS) entry which is preliminary data.</text>
</comment>
<dbReference type="Gene3D" id="3.40.50.720">
    <property type="entry name" value="NAD(P)-binding Rossmann-like Domain"/>
    <property type="match status" value="1"/>
</dbReference>
<evidence type="ECO:0000313" key="5">
    <source>
        <dbReference type="EMBL" id="MBB3665877.1"/>
    </source>
</evidence>
<sequence length="253" mass="25930">MTSNTETAGPAAPVPGLRIEGAVALVTGANRGLGRHFAVQLLERGAARVYATARRPETIDLPGVVALQLDITDDEAVRAAADAATDVTLVVNNAGLSNFTSLVTSDPAAIRAEMETNFWGTLAVVRAFAPALAARGGGAILNVLSAQSWHPYPGTNGYHAAKAAQWALTNGVRTELADQGTLVTGLHLGAVDTDFSAAYDGPKGDPAVVAGAGLDGVEAGSVEVLADDWSAHVKASLAADPRRIYDEIRAGVV</sequence>
<evidence type="ECO:0000256" key="2">
    <source>
        <dbReference type="ARBA" id="ARBA00023002"/>
    </source>
</evidence>
<dbReference type="EMBL" id="JACIBS010000008">
    <property type="protein sequence ID" value="MBB3665877.1"/>
    <property type="molecule type" value="Genomic_DNA"/>
</dbReference>
<dbReference type="GO" id="GO:0005829">
    <property type="term" value="C:cytosol"/>
    <property type="evidence" value="ECO:0007669"/>
    <property type="project" value="TreeGrafter"/>
</dbReference>
<keyword evidence="2" id="KW-0560">Oxidoreductase</keyword>
<keyword evidence="6" id="KW-1185">Reference proteome</keyword>
<dbReference type="Pfam" id="PF00106">
    <property type="entry name" value="adh_short"/>
    <property type="match status" value="1"/>
</dbReference>
<evidence type="ECO:0000256" key="3">
    <source>
        <dbReference type="RuleBase" id="RU000363"/>
    </source>
</evidence>
<dbReference type="PRINTS" id="PR00080">
    <property type="entry name" value="SDRFAMILY"/>
</dbReference>
<dbReference type="AlphaFoldDB" id="A0A839XT06"/>
<organism evidence="5 6">
    <name type="scientific">Prauserella sediminis</name>
    <dbReference type="NCBI Taxonomy" id="577680"/>
    <lineage>
        <taxon>Bacteria</taxon>
        <taxon>Bacillati</taxon>
        <taxon>Actinomycetota</taxon>
        <taxon>Actinomycetes</taxon>
        <taxon>Pseudonocardiales</taxon>
        <taxon>Pseudonocardiaceae</taxon>
        <taxon>Prauserella</taxon>
        <taxon>Prauserella salsuginis group</taxon>
    </lineage>
</organism>
<comment type="similarity">
    <text evidence="1 3">Belongs to the short-chain dehydrogenases/reductases (SDR) family.</text>
</comment>
<evidence type="ECO:0000256" key="1">
    <source>
        <dbReference type="ARBA" id="ARBA00006484"/>
    </source>
</evidence>
<reference evidence="5 6" key="1">
    <citation type="submission" date="2020-08" db="EMBL/GenBank/DDBJ databases">
        <title>Sequencing the genomes of 1000 actinobacteria strains.</title>
        <authorList>
            <person name="Klenk H.-P."/>
        </authorList>
    </citation>
    <scope>NUCLEOTIDE SEQUENCE [LARGE SCALE GENOMIC DNA]</scope>
    <source>
        <strain evidence="5 6">DSM 45267</strain>
    </source>
</reference>
<dbReference type="GO" id="GO:0016491">
    <property type="term" value="F:oxidoreductase activity"/>
    <property type="evidence" value="ECO:0007669"/>
    <property type="project" value="UniProtKB-KW"/>
</dbReference>
<evidence type="ECO:0000259" key="4">
    <source>
        <dbReference type="SMART" id="SM00822"/>
    </source>
</evidence>
<dbReference type="InterPro" id="IPR002347">
    <property type="entry name" value="SDR_fam"/>
</dbReference>
<dbReference type="NCBIfam" id="NF006119">
    <property type="entry name" value="PRK08264.1-5"/>
    <property type="match status" value="1"/>
</dbReference>
<gene>
    <name evidence="5" type="ORF">FB384_004836</name>
</gene>
<dbReference type="PANTHER" id="PTHR43391:SF91">
    <property type="entry name" value="OS04G0390700 PROTEIN"/>
    <property type="match status" value="1"/>
</dbReference>
<dbReference type="SMART" id="SM00822">
    <property type="entry name" value="PKS_KR"/>
    <property type="match status" value="1"/>
</dbReference>
<evidence type="ECO:0000313" key="6">
    <source>
        <dbReference type="Proteomes" id="UP000564573"/>
    </source>
</evidence>
<dbReference type="InterPro" id="IPR057326">
    <property type="entry name" value="KR_dom"/>
</dbReference>